<organism evidence="3 4">
    <name type="scientific">Gossypium arboreum</name>
    <name type="common">Tree cotton</name>
    <name type="synonym">Gossypium nanking</name>
    <dbReference type="NCBI Taxonomy" id="29729"/>
    <lineage>
        <taxon>Eukaryota</taxon>
        <taxon>Viridiplantae</taxon>
        <taxon>Streptophyta</taxon>
        <taxon>Embryophyta</taxon>
        <taxon>Tracheophyta</taxon>
        <taxon>Spermatophyta</taxon>
        <taxon>Magnoliopsida</taxon>
        <taxon>eudicotyledons</taxon>
        <taxon>Gunneridae</taxon>
        <taxon>Pentapetalae</taxon>
        <taxon>rosids</taxon>
        <taxon>malvids</taxon>
        <taxon>Malvales</taxon>
        <taxon>Malvaceae</taxon>
        <taxon>Malvoideae</taxon>
        <taxon>Gossypium</taxon>
    </lineage>
</organism>
<feature type="domain" description="MULE transposase" evidence="2">
    <location>
        <begin position="172"/>
        <end position="253"/>
    </location>
</feature>
<accession>A0ABR0R1Z1</accession>
<feature type="region of interest" description="Disordered" evidence="1">
    <location>
        <begin position="93"/>
        <end position="113"/>
    </location>
</feature>
<gene>
    <name evidence="3" type="ORF">PVK06_001767</name>
</gene>
<dbReference type="PANTHER" id="PTHR31973">
    <property type="entry name" value="POLYPROTEIN, PUTATIVE-RELATED"/>
    <property type="match status" value="1"/>
</dbReference>
<protein>
    <recommendedName>
        <fullName evidence="2">MULE transposase domain-containing protein</fullName>
    </recommendedName>
</protein>
<sequence>MFWQKVEVKKVLGGDDTQQTQINETLKTATIGNRREATSVVTSTLTGLIDDNFNENEENMSGSDVSGSDSDASERVSLDGLNMDSIEVDELCDSDDSGRLDSTQGSDSDGQNWSEFNLENDMSNPRLKVGMFFKSKDSLKEAAKQYVSLTKCRRAKLRACKYGYKAGCRRIVGLDGCFLKGYYGGYLHAAVGIDANNGIYPLAYAAVESENQASWLWFLELLAIDLEIGLVEAICILFPNAKTRYCVRHLYANFKKAGFRTKELKDLLWKAARESTTKEFEDAIDELRKTNQHTYDWLKEKNLTHWSRSHFSIRGHSDMLVSNLSESFNKMILEARGKPILTMMEIIRIKIMLLIVKKK</sequence>
<dbReference type="EMBL" id="JARKNE010000001">
    <property type="protein sequence ID" value="KAK5845576.1"/>
    <property type="molecule type" value="Genomic_DNA"/>
</dbReference>
<name>A0ABR0R1Z1_GOSAR</name>
<dbReference type="InterPro" id="IPR018289">
    <property type="entry name" value="MULE_transposase_dom"/>
</dbReference>
<dbReference type="PANTHER" id="PTHR31973:SF187">
    <property type="entry name" value="MUTATOR TRANSPOSASE MUDRA PROTEIN"/>
    <property type="match status" value="1"/>
</dbReference>
<evidence type="ECO:0000256" key="1">
    <source>
        <dbReference type="SAM" id="MobiDB-lite"/>
    </source>
</evidence>
<dbReference type="Proteomes" id="UP001358586">
    <property type="component" value="Chromosome 1"/>
</dbReference>
<feature type="compositionally biased region" description="Low complexity" evidence="1">
    <location>
        <begin position="61"/>
        <end position="70"/>
    </location>
</feature>
<feature type="region of interest" description="Disordered" evidence="1">
    <location>
        <begin position="51"/>
        <end position="74"/>
    </location>
</feature>
<keyword evidence="4" id="KW-1185">Reference proteome</keyword>
<evidence type="ECO:0000259" key="2">
    <source>
        <dbReference type="Pfam" id="PF10551"/>
    </source>
</evidence>
<dbReference type="Pfam" id="PF10551">
    <property type="entry name" value="MULE"/>
    <property type="match status" value="1"/>
</dbReference>
<evidence type="ECO:0000313" key="4">
    <source>
        <dbReference type="Proteomes" id="UP001358586"/>
    </source>
</evidence>
<evidence type="ECO:0000313" key="3">
    <source>
        <dbReference type="EMBL" id="KAK5845576.1"/>
    </source>
</evidence>
<proteinExistence type="predicted"/>
<reference evidence="3 4" key="1">
    <citation type="submission" date="2023-03" db="EMBL/GenBank/DDBJ databases">
        <title>WGS of Gossypium arboreum.</title>
        <authorList>
            <person name="Yu D."/>
        </authorList>
    </citation>
    <scope>NUCLEOTIDE SEQUENCE [LARGE SCALE GENOMIC DNA]</scope>
    <source>
        <tissue evidence="3">Leaf</tissue>
    </source>
</reference>
<comment type="caution">
    <text evidence="3">The sequence shown here is derived from an EMBL/GenBank/DDBJ whole genome shotgun (WGS) entry which is preliminary data.</text>
</comment>
<feature type="compositionally biased region" description="Polar residues" evidence="1">
    <location>
        <begin position="100"/>
        <end position="113"/>
    </location>
</feature>